<name>I0GUN9_SELRL</name>
<dbReference type="Pfam" id="PF17650">
    <property type="entry name" value="RACo_linker"/>
    <property type="match status" value="1"/>
</dbReference>
<dbReference type="PANTHER" id="PTHR42895">
    <property type="entry name" value="IRON-SULFUR CLUSTER-BINDING PROTEIN-RELATED"/>
    <property type="match status" value="1"/>
</dbReference>
<dbReference type="InterPro" id="IPR027980">
    <property type="entry name" value="RACo_C"/>
</dbReference>
<dbReference type="PROSITE" id="PS51085">
    <property type="entry name" value="2FE2S_FER_2"/>
    <property type="match status" value="1"/>
</dbReference>
<dbReference type="Pfam" id="PF14574">
    <property type="entry name" value="RACo_C_ter"/>
    <property type="match status" value="1"/>
</dbReference>
<dbReference type="eggNOG" id="COG0633">
    <property type="taxonomic scope" value="Bacteria"/>
</dbReference>
<dbReference type="InterPro" id="IPR001041">
    <property type="entry name" value="2Fe-2S_ferredoxin-type"/>
</dbReference>
<dbReference type="CDD" id="cd00207">
    <property type="entry name" value="fer2"/>
    <property type="match status" value="1"/>
</dbReference>
<dbReference type="eggNOG" id="COG3894">
    <property type="taxonomic scope" value="Bacteria"/>
</dbReference>
<dbReference type="InterPro" id="IPR012675">
    <property type="entry name" value="Beta-grasp_dom_sf"/>
</dbReference>
<dbReference type="Gene3D" id="3.30.420.480">
    <property type="entry name" value="Domain of unknown function (DUF4445)"/>
    <property type="match status" value="1"/>
</dbReference>
<dbReference type="HOGENOM" id="CLU_019091_0_0_9"/>
<organism evidence="2 3">
    <name type="scientific">Selenomonas ruminantium subsp. lactilytica (strain NBRC 103574 / TAM6421)</name>
    <dbReference type="NCBI Taxonomy" id="927704"/>
    <lineage>
        <taxon>Bacteria</taxon>
        <taxon>Bacillati</taxon>
        <taxon>Bacillota</taxon>
        <taxon>Negativicutes</taxon>
        <taxon>Selenomonadales</taxon>
        <taxon>Selenomonadaceae</taxon>
        <taxon>Selenomonas</taxon>
    </lineage>
</organism>
<dbReference type="Gene3D" id="3.10.20.880">
    <property type="match status" value="1"/>
</dbReference>
<dbReference type="InterPro" id="IPR041414">
    <property type="entry name" value="Raco-like_middle"/>
</dbReference>
<dbReference type="Pfam" id="PF00111">
    <property type="entry name" value="Fer2"/>
    <property type="match status" value="1"/>
</dbReference>
<dbReference type="InterPro" id="IPR040506">
    <property type="entry name" value="RACo_linker"/>
</dbReference>
<dbReference type="InterPro" id="IPR042259">
    <property type="entry name" value="Raco-like_middle_sf"/>
</dbReference>
<feature type="domain" description="2Fe-2S ferredoxin-type" evidence="1">
    <location>
        <begin position="2"/>
        <end position="108"/>
    </location>
</feature>
<dbReference type="KEGG" id="sri:SELR_27680"/>
<dbReference type="SUPFAM" id="SSF54292">
    <property type="entry name" value="2Fe-2S ferredoxin-like"/>
    <property type="match status" value="1"/>
</dbReference>
<dbReference type="AlphaFoldDB" id="I0GUN9"/>
<evidence type="ECO:0000313" key="2">
    <source>
        <dbReference type="EMBL" id="BAL84476.1"/>
    </source>
</evidence>
<gene>
    <name evidence="2" type="primary">fdx</name>
    <name evidence="2" type="ordered locus">SELR_27680</name>
</gene>
<protein>
    <submittedName>
        <fullName evidence="2">Putative ferredoxin</fullName>
    </submittedName>
</protein>
<dbReference type="InterPro" id="IPR036010">
    <property type="entry name" value="2Fe-2S_ferredoxin-like_sf"/>
</dbReference>
<dbReference type="PATRIC" id="fig|927704.6.peg.2856"/>
<dbReference type="EMBL" id="AP012292">
    <property type="protein sequence ID" value="BAL84476.1"/>
    <property type="molecule type" value="Genomic_DNA"/>
</dbReference>
<dbReference type="InterPro" id="IPR052911">
    <property type="entry name" value="Corrinoid_activation_enz"/>
</dbReference>
<dbReference type="PANTHER" id="PTHR42895:SF1">
    <property type="entry name" value="IRON-SULFUR CLUSTER PROTEIN"/>
    <property type="match status" value="1"/>
</dbReference>
<dbReference type="GO" id="GO:0051536">
    <property type="term" value="F:iron-sulfur cluster binding"/>
    <property type="evidence" value="ECO:0007669"/>
    <property type="project" value="InterPro"/>
</dbReference>
<dbReference type="Proteomes" id="UP000007887">
    <property type="component" value="Chromosome"/>
</dbReference>
<reference evidence="2 3" key="1">
    <citation type="submission" date="2011-10" db="EMBL/GenBank/DDBJ databases">
        <title>Whole genome sequence of Selenomonas ruminantium subsp. lactilytica TAM6421.</title>
        <authorList>
            <person name="Oguchi A."/>
            <person name="Ankai A."/>
            <person name="Kaneko J."/>
            <person name="Yamada-Narita S."/>
            <person name="Fukui S."/>
            <person name="Takahashi M."/>
            <person name="Onodera T."/>
            <person name="Kojima S."/>
            <person name="Fushimi T."/>
            <person name="Abe N."/>
            <person name="Kamio Y."/>
            <person name="Yamazaki S."/>
            <person name="Fujita N."/>
        </authorList>
    </citation>
    <scope>NUCLEOTIDE SEQUENCE [LARGE SCALE GENOMIC DNA]</scope>
    <source>
        <strain evidence="3">NBRC 103574 / TAM6421</strain>
    </source>
</reference>
<accession>I0GUN9</accession>
<dbReference type="Pfam" id="PF17651">
    <property type="entry name" value="Raco_middle"/>
    <property type="match status" value="1"/>
</dbReference>
<proteinExistence type="predicted"/>
<evidence type="ECO:0000259" key="1">
    <source>
        <dbReference type="PROSITE" id="PS51085"/>
    </source>
</evidence>
<dbReference type="OrthoDB" id="9810588at2"/>
<evidence type="ECO:0000313" key="3">
    <source>
        <dbReference type="Proteomes" id="UP000007887"/>
    </source>
</evidence>
<dbReference type="Gene3D" id="3.10.20.30">
    <property type="match status" value="1"/>
</dbReference>
<sequence length="633" mass="67949">MSTVQVVFQPSGKRGEVEAGKSLLEAARSLGVGIEAACGGGKVCGKCRVIVEGGHFEKLNLISAASHVSPVGETERRFLTEEELSRGYRLACNAFLTGDLVVTVPEESRSTKQVILEKGQERRIELKPAVKNYTVTLPAATLEDFRDDRERLLAVLAEKTGLQNLTVDYPVLKELPKILRTEDWQVTVAIWQNREVIRVTPGQRQTSLGIAVDIGTTTLAAFLCDLNTGAVLAKSSRMNPQIGYGEDVLARISYAVSEDEGRTKLQRAIIEALDALAAEMTAQAGFVPADVDEMVLVYNTAMHHLALGLDPRYVGRAPFAPAVRAPLDVKARDLGLHINPAGNVHSLPVEAGFVGADNMAVLLAEEPYKGEEIKLIIDIGTNGEIDLGNKERMLSTSCATGPALEGAQIAFGMRAAPGAIEAVEIDKDTYEPAYKVIGQAQGAKPQGICGSGIIDVIAAMAGAEIISKAGRINGKLDTPRVRKGESGKLEYVLAWAQETAIGRDIVITQGDVRAVQLAKAALYVGAEYLLEKYGVSHVDEVILAGAFGSYINKKSALAIGMFPDCELEHVQAVGNAAGDGARIALLNADKRREAARVARQVEFVETAIEPDFQQKFMEAIAIPHARAQFPHLQ</sequence>
<dbReference type="RefSeq" id="WP_014425893.1">
    <property type="nucleotide sequence ID" value="NC_017068.1"/>
</dbReference>